<accession>A0ABM3FFH5</accession>
<feature type="compositionally biased region" description="Basic and acidic residues" evidence="1">
    <location>
        <begin position="291"/>
        <end position="311"/>
    </location>
</feature>
<dbReference type="GeneID" id="107220438"/>
<feature type="region of interest" description="Disordered" evidence="1">
    <location>
        <begin position="818"/>
        <end position="1026"/>
    </location>
</feature>
<feature type="region of interest" description="Disordered" evidence="1">
    <location>
        <begin position="514"/>
        <end position="595"/>
    </location>
</feature>
<proteinExistence type="predicted"/>
<organism evidence="2 3">
    <name type="scientific">Neodiprion lecontei</name>
    <name type="common">Redheaded pine sawfly</name>
    <dbReference type="NCBI Taxonomy" id="441921"/>
    <lineage>
        <taxon>Eukaryota</taxon>
        <taxon>Metazoa</taxon>
        <taxon>Ecdysozoa</taxon>
        <taxon>Arthropoda</taxon>
        <taxon>Hexapoda</taxon>
        <taxon>Insecta</taxon>
        <taxon>Pterygota</taxon>
        <taxon>Neoptera</taxon>
        <taxon>Endopterygota</taxon>
        <taxon>Hymenoptera</taxon>
        <taxon>Tenthredinoidea</taxon>
        <taxon>Diprionidae</taxon>
        <taxon>Diprioninae</taxon>
        <taxon>Neodiprion</taxon>
    </lineage>
</organism>
<feature type="compositionally biased region" description="Basic and acidic residues" evidence="1">
    <location>
        <begin position="163"/>
        <end position="181"/>
    </location>
</feature>
<feature type="compositionally biased region" description="Polar residues" evidence="1">
    <location>
        <begin position="702"/>
        <end position="716"/>
    </location>
</feature>
<name>A0ABM3FFH5_NEOLC</name>
<keyword evidence="2" id="KW-1185">Reference proteome</keyword>
<feature type="compositionally biased region" description="Acidic residues" evidence="1">
    <location>
        <begin position="452"/>
        <end position="466"/>
    </location>
</feature>
<dbReference type="Proteomes" id="UP000829291">
    <property type="component" value="Chromosome 2"/>
</dbReference>
<feature type="compositionally biased region" description="Basic and acidic residues" evidence="1">
    <location>
        <begin position="216"/>
        <end position="250"/>
    </location>
</feature>
<feature type="region of interest" description="Disordered" evidence="1">
    <location>
        <begin position="440"/>
        <end position="495"/>
    </location>
</feature>
<reference evidence="3" key="1">
    <citation type="submission" date="2025-08" db="UniProtKB">
        <authorList>
            <consortium name="RefSeq"/>
        </authorList>
    </citation>
    <scope>IDENTIFICATION</scope>
    <source>
        <tissue evidence="3">Thorax and Abdomen</tissue>
    </source>
</reference>
<feature type="compositionally biased region" description="Basic and acidic residues" evidence="1">
    <location>
        <begin position="382"/>
        <end position="398"/>
    </location>
</feature>
<feature type="compositionally biased region" description="Basic and acidic residues" evidence="1">
    <location>
        <begin position="471"/>
        <end position="487"/>
    </location>
</feature>
<feature type="compositionally biased region" description="Polar residues" evidence="1">
    <location>
        <begin position="793"/>
        <end position="802"/>
    </location>
</feature>
<dbReference type="RefSeq" id="XP_046586769.1">
    <property type="nucleotide sequence ID" value="XM_046730813.1"/>
</dbReference>
<feature type="compositionally biased region" description="Basic and acidic residues" evidence="1">
    <location>
        <begin position="628"/>
        <end position="641"/>
    </location>
</feature>
<sequence>MMSKVESSSVPSKTIGLPFTSVKRLGKFNIGIWRVNGRNKNFPNGPGCQIYPSLKQDGSVLGGATQRVTSSEIGYAGSPPREALTRGQSVDSIDRPFHPSEWVDVNLEVPSTPSSVITNLTANTSVYPTTTLSSTASNLKHNITPIPPPRRRRKNRGRPLPPKPDDVIVETHKNGKVKKVEPLYSSVKSSKEREALKSKENILGVSESKNASKNSGENEPKSHGDEEKGSRTNDRNADRESKEVDTKRISEGTGAEPEDRKTAEDLDNEGERKSNNQRKNNGGIEDVGDVNGKRENSDEEYEKFSKSREMKSSSTPIGSHKENERESSNGRNFREFVTQPIVDEDDILNVDYHRQKNYSTVSLPNYDELEVVKKEVEKNNDKDAIPELVTPKKPDRTRNVSTTSLPIAETVSSLPQEVTERLEQYMTRCRSFGSLQPQEILEKLTAHGEQNESSEEDDWDGLDDWDLGTVEYHDPSDERPPWEPRSRLDKRKASIPKFTVGGSEIIAKKKMETRATTAVDVDKESKLPAEGEATKNESTRTLKVDEKPSAIHRNASFEIPKSPNSLKSALKAEASRKISMPTKLSSEEPSSPLEEWFSAQERSVRFFDAPKLEEEYANTPGHRPVKPSGDRNPEAEYDTKRYPFNGVFPGPLDIDTFFATSGDFGGTTNSSDVPGPPKVLTRSLSNESEPFEGYEEKELTLDIQSQPSSISKLSRTISDESLPGEMSGINDSHGENIAGDKSGTGEPGSNSKDSKTPPPSPEPKIRAEIFDNQGLPGVRPTSLKISREDEGGSNLSSMTPSLTELEAALSDMLEKADLDEPRPGFSHDDHVEDSADSNLRHVEVVAKSTDEKPVASKNCPAPIEDEVGLGSGEEGDLFVPRQRKNNAKISLGQILTDGGSQVTGERVLGNVESVSPAGKSSPRRKMAVTTSKNPFEESDEDQEETSQASKIAHPVNPFDVEPPEKPSRLHKIVLDQSSPEPTDLPTPPQRKNKHGASSPTTKTAPNHQDSEFPIRDSAPHPNDRLI</sequence>
<evidence type="ECO:0000313" key="2">
    <source>
        <dbReference type="Proteomes" id="UP000829291"/>
    </source>
</evidence>
<feature type="compositionally biased region" description="Basic and acidic residues" evidence="1">
    <location>
        <begin position="189"/>
        <end position="200"/>
    </location>
</feature>
<feature type="compositionally biased region" description="Basic and acidic residues" evidence="1">
    <location>
        <begin position="1008"/>
        <end position="1026"/>
    </location>
</feature>
<gene>
    <name evidence="3" type="primary">LOC107220438</name>
</gene>
<feature type="compositionally biased region" description="Basic and acidic residues" evidence="1">
    <location>
        <begin position="319"/>
        <end position="334"/>
    </location>
</feature>
<feature type="compositionally biased region" description="Polar residues" evidence="1">
    <location>
        <begin position="995"/>
        <end position="1007"/>
    </location>
</feature>
<feature type="region of interest" description="Disordered" evidence="1">
    <location>
        <begin position="382"/>
        <end position="406"/>
    </location>
</feature>
<feature type="compositionally biased region" description="Basic and acidic residues" evidence="1">
    <location>
        <begin position="257"/>
        <end position="274"/>
    </location>
</feature>
<feature type="region of interest" description="Disordered" evidence="1">
    <location>
        <begin position="133"/>
        <end position="337"/>
    </location>
</feature>
<protein>
    <submittedName>
        <fullName evidence="3">Uncharacterized protein LOC107220438 isoform X1</fullName>
    </submittedName>
</protein>
<evidence type="ECO:0000313" key="3">
    <source>
        <dbReference type="RefSeq" id="XP_046586769.1"/>
    </source>
</evidence>
<feature type="region of interest" description="Disordered" evidence="1">
    <location>
        <begin position="613"/>
        <end position="645"/>
    </location>
</feature>
<feature type="compositionally biased region" description="Basic and acidic residues" evidence="1">
    <location>
        <begin position="818"/>
        <end position="854"/>
    </location>
</feature>
<feature type="region of interest" description="Disordered" evidence="1">
    <location>
        <begin position="659"/>
        <end position="804"/>
    </location>
</feature>
<feature type="compositionally biased region" description="Basic and acidic residues" evidence="1">
    <location>
        <begin position="440"/>
        <end position="450"/>
    </location>
</feature>
<evidence type="ECO:0000256" key="1">
    <source>
        <dbReference type="SAM" id="MobiDB-lite"/>
    </source>
</evidence>
<feature type="compositionally biased region" description="Basic and acidic residues" evidence="1">
    <location>
        <begin position="520"/>
        <end position="549"/>
    </location>
</feature>